<dbReference type="EC" id="2.7.13.3" evidence="3"/>
<dbReference type="SMART" id="SM00073">
    <property type="entry name" value="HPT"/>
    <property type="match status" value="1"/>
</dbReference>
<feature type="domain" description="HPt" evidence="17">
    <location>
        <begin position="3"/>
        <end position="110"/>
    </location>
</feature>
<evidence type="ECO:0000259" key="16">
    <source>
        <dbReference type="PROSITE" id="PS50851"/>
    </source>
</evidence>
<dbReference type="Gene3D" id="2.30.30.40">
    <property type="entry name" value="SH3 Domains"/>
    <property type="match status" value="1"/>
</dbReference>
<dbReference type="InterPro" id="IPR036890">
    <property type="entry name" value="HATPase_C_sf"/>
</dbReference>
<dbReference type="PROSITE" id="PS50894">
    <property type="entry name" value="HPT"/>
    <property type="match status" value="1"/>
</dbReference>
<dbReference type="InterPro" id="IPR004358">
    <property type="entry name" value="Sig_transdc_His_kin-like_C"/>
</dbReference>
<keyword evidence="6" id="KW-0145">Chemotaxis</keyword>
<evidence type="ECO:0000256" key="5">
    <source>
        <dbReference type="ARBA" id="ARBA00022490"/>
    </source>
</evidence>
<keyword evidence="12" id="KW-0902">Two-component regulatory system</keyword>
<dbReference type="PROSITE" id="PS50109">
    <property type="entry name" value="HIS_KIN"/>
    <property type="match status" value="1"/>
</dbReference>
<dbReference type="PANTHER" id="PTHR43395:SF10">
    <property type="entry name" value="CHEMOTAXIS PROTEIN CHEA"/>
    <property type="match status" value="1"/>
</dbReference>
<dbReference type="InterPro" id="IPR036097">
    <property type="entry name" value="HisK_dim/P_sf"/>
</dbReference>
<evidence type="ECO:0000256" key="6">
    <source>
        <dbReference type="ARBA" id="ARBA00022500"/>
    </source>
</evidence>
<feature type="domain" description="Histidine kinase" evidence="15">
    <location>
        <begin position="358"/>
        <end position="562"/>
    </location>
</feature>
<dbReference type="EMBL" id="CP070969">
    <property type="protein sequence ID" value="QSF46963.1"/>
    <property type="molecule type" value="Genomic_DNA"/>
</dbReference>
<evidence type="ECO:0000259" key="15">
    <source>
        <dbReference type="PROSITE" id="PS50109"/>
    </source>
</evidence>
<dbReference type="SUPFAM" id="SSF50341">
    <property type="entry name" value="CheW-like"/>
    <property type="match status" value="1"/>
</dbReference>
<evidence type="ECO:0000259" key="17">
    <source>
        <dbReference type="PROSITE" id="PS50894"/>
    </source>
</evidence>
<evidence type="ECO:0000256" key="12">
    <source>
        <dbReference type="ARBA" id="ARBA00023012"/>
    </source>
</evidence>
<dbReference type="Gene3D" id="1.10.287.560">
    <property type="entry name" value="Histidine kinase CheA-like, homodimeric domain"/>
    <property type="match status" value="1"/>
</dbReference>
<dbReference type="InterPro" id="IPR036641">
    <property type="entry name" value="HPT_dom_sf"/>
</dbReference>
<keyword evidence="9" id="KW-0547">Nucleotide-binding</keyword>
<dbReference type="InterPro" id="IPR051315">
    <property type="entry name" value="Bact_Chemotaxis_CheA"/>
</dbReference>
<feature type="modified residue" description="Phosphohistidine" evidence="14">
    <location>
        <position position="51"/>
    </location>
</feature>
<comment type="function">
    <text evidence="13">Involved in the transmission of sensory signals from the chemoreceptors to the flagellar motors. CheA is autophosphorylated; it can transfer its phosphate group to either CheB or CheY.</text>
</comment>
<dbReference type="InterPro" id="IPR005467">
    <property type="entry name" value="His_kinase_dom"/>
</dbReference>
<dbReference type="Pfam" id="PF02895">
    <property type="entry name" value="H-kinase_dim"/>
    <property type="match status" value="1"/>
</dbReference>
<evidence type="ECO:0000256" key="4">
    <source>
        <dbReference type="ARBA" id="ARBA00021495"/>
    </source>
</evidence>
<sequence>MSGSFPEESLLELFIFETLQSLQQLEDSILASEQQDSLKVEDINLIFRIMHTIKGSAAVMGYTNISALAHAMEDLFFYLRDHPKAPYDCSELSDLILQGIDFTKLETIKIRNGDPADGDASALADELAAYLQYLKNRSASEAAERDADAAKLQHSAGMRQAADAGAAGTSCYRALLRFEETCQLENIRAFTVIHRLDETLDCTFTFQPEDIIENPDSADVIRRDGFVIVLETAVRREVIADFLRNAPYVSVMELEQLQERPSAIQHLTPLMQETEQPLHTNELAARMPDFTLQTAGGKKPKESGNFPPAHQTMISVNVAKMDKLMDLIGELVIAETMVTQNPDLAAVSGTLDNFSKAARQLRKISAEMQDVVMSLRMVPLAATFHKMGRIVRDMTRKLNKEATLVILGEETEVDKNIIEHLSDPLMHLVRNALDHGIEPPEERLTAGKPRSGTVTLEAKHSGGDVMVMIRDDGKGLHRDKIVRRALENGLLTRDERELSDKEIFKLIFHPGFSTKDSVSEFSGRGVGMDVVVKDLEQVGGTATVDSVPGAGSTVTLRIPLTLAIVDAMNVGVGDSRFSLPTASIVRSFRPNAKDLLLDPHGNEWIMVRGGCYPVLRLHHLSGTARSTASIEEGILIMVEDEGRSLCLLADELLGQQQVVVKALPDYIQNSAGSKHFAGCTLLGDGSISLILDVIRLTSAMNTAAISY</sequence>
<dbReference type="SMART" id="SM00387">
    <property type="entry name" value="HATPase_c"/>
    <property type="match status" value="1"/>
</dbReference>
<dbReference type="InterPro" id="IPR003594">
    <property type="entry name" value="HATPase_dom"/>
</dbReference>
<dbReference type="Pfam" id="PF07194">
    <property type="entry name" value="P2"/>
    <property type="match status" value="1"/>
</dbReference>
<keyword evidence="19" id="KW-1185">Reference proteome</keyword>
<dbReference type="InterPro" id="IPR035891">
    <property type="entry name" value="CheY-binding_CheA"/>
</dbReference>
<comment type="catalytic activity">
    <reaction evidence="1">
        <text>ATP + protein L-histidine = ADP + protein N-phospho-L-histidine.</text>
        <dbReference type="EC" id="2.7.13.3"/>
    </reaction>
</comment>
<dbReference type="RefSeq" id="WP_206104413.1">
    <property type="nucleotide sequence ID" value="NZ_CP070969.1"/>
</dbReference>
<accession>A0ABX7LJA5</accession>
<dbReference type="Pfam" id="PF01584">
    <property type="entry name" value="CheW"/>
    <property type="match status" value="1"/>
</dbReference>
<evidence type="ECO:0000256" key="13">
    <source>
        <dbReference type="ARBA" id="ARBA00035100"/>
    </source>
</evidence>
<dbReference type="SUPFAM" id="SSF55052">
    <property type="entry name" value="CheY-binding domain of CheA"/>
    <property type="match status" value="1"/>
</dbReference>
<evidence type="ECO:0000256" key="1">
    <source>
        <dbReference type="ARBA" id="ARBA00000085"/>
    </source>
</evidence>
<gene>
    <name evidence="18" type="ORF">JRJ22_10575</name>
</gene>
<dbReference type="InterPro" id="IPR004105">
    <property type="entry name" value="CheA-like_dim"/>
</dbReference>
<evidence type="ECO:0000256" key="7">
    <source>
        <dbReference type="ARBA" id="ARBA00022553"/>
    </source>
</evidence>
<organism evidence="18 19">
    <name type="scientific">Paenibacillus tianjinensis</name>
    <dbReference type="NCBI Taxonomy" id="2810347"/>
    <lineage>
        <taxon>Bacteria</taxon>
        <taxon>Bacillati</taxon>
        <taxon>Bacillota</taxon>
        <taxon>Bacilli</taxon>
        <taxon>Bacillales</taxon>
        <taxon>Paenibacillaceae</taxon>
        <taxon>Paenibacillus</taxon>
    </lineage>
</organism>
<dbReference type="CDD" id="cd00088">
    <property type="entry name" value="HPT"/>
    <property type="match status" value="1"/>
</dbReference>
<evidence type="ECO:0000256" key="9">
    <source>
        <dbReference type="ARBA" id="ARBA00022741"/>
    </source>
</evidence>
<dbReference type="CDD" id="cd16916">
    <property type="entry name" value="HATPase_CheA-like"/>
    <property type="match status" value="1"/>
</dbReference>
<dbReference type="PANTHER" id="PTHR43395">
    <property type="entry name" value="SENSOR HISTIDINE KINASE CHEA"/>
    <property type="match status" value="1"/>
</dbReference>
<evidence type="ECO:0000256" key="2">
    <source>
        <dbReference type="ARBA" id="ARBA00004496"/>
    </source>
</evidence>
<keyword evidence="10" id="KW-0418">Kinase</keyword>
<evidence type="ECO:0000256" key="11">
    <source>
        <dbReference type="ARBA" id="ARBA00022840"/>
    </source>
</evidence>
<feature type="domain" description="CheW-like" evidence="16">
    <location>
        <begin position="564"/>
        <end position="702"/>
    </location>
</feature>
<dbReference type="Gene3D" id="1.20.120.160">
    <property type="entry name" value="HPT domain"/>
    <property type="match status" value="1"/>
</dbReference>
<dbReference type="InterPro" id="IPR037006">
    <property type="entry name" value="CheA-like_homodim_sf"/>
</dbReference>
<evidence type="ECO:0000313" key="19">
    <source>
        <dbReference type="Proteomes" id="UP000663452"/>
    </source>
</evidence>
<proteinExistence type="predicted"/>
<dbReference type="PROSITE" id="PS50851">
    <property type="entry name" value="CHEW"/>
    <property type="match status" value="1"/>
</dbReference>
<dbReference type="Gene3D" id="3.30.565.10">
    <property type="entry name" value="Histidine kinase-like ATPase, C-terminal domain"/>
    <property type="match status" value="1"/>
</dbReference>
<dbReference type="SMART" id="SM01231">
    <property type="entry name" value="H-kinase_dim"/>
    <property type="match status" value="1"/>
</dbReference>
<reference evidence="18 19" key="1">
    <citation type="submission" date="2021-02" db="EMBL/GenBank/DDBJ databases">
        <title>Paenibacillus tianjinensis sp. nov.</title>
        <authorList>
            <person name="Liu H."/>
        </authorList>
    </citation>
    <scope>NUCLEOTIDE SEQUENCE [LARGE SCALE GENOMIC DNA]</scope>
    <source>
        <strain evidence="18 19">TB2019</strain>
    </source>
</reference>
<dbReference type="SUPFAM" id="SSF47384">
    <property type="entry name" value="Homodimeric domain of signal transducing histidine kinase"/>
    <property type="match status" value="1"/>
</dbReference>
<dbReference type="InterPro" id="IPR010808">
    <property type="entry name" value="CheA_P2-bd"/>
</dbReference>
<dbReference type="InterPro" id="IPR002545">
    <property type="entry name" value="CheW-lke_dom"/>
</dbReference>
<dbReference type="Proteomes" id="UP000663452">
    <property type="component" value="Chromosome"/>
</dbReference>
<keyword evidence="8" id="KW-0808">Transferase</keyword>
<keyword evidence="5" id="KW-0963">Cytoplasm</keyword>
<dbReference type="SUPFAM" id="SSF47226">
    <property type="entry name" value="Histidine-containing phosphotransfer domain, HPT domain"/>
    <property type="match status" value="1"/>
</dbReference>
<evidence type="ECO:0000256" key="3">
    <source>
        <dbReference type="ARBA" id="ARBA00012438"/>
    </source>
</evidence>
<dbReference type="SMART" id="SM00260">
    <property type="entry name" value="CheW"/>
    <property type="match status" value="1"/>
</dbReference>
<dbReference type="InterPro" id="IPR036061">
    <property type="entry name" value="CheW-like_dom_sf"/>
</dbReference>
<comment type="subcellular location">
    <subcellularLocation>
        <location evidence="2">Cytoplasm</location>
    </subcellularLocation>
</comment>
<dbReference type="SUPFAM" id="SSF55874">
    <property type="entry name" value="ATPase domain of HSP90 chaperone/DNA topoisomerase II/histidine kinase"/>
    <property type="match status" value="1"/>
</dbReference>
<dbReference type="PRINTS" id="PR00344">
    <property type="entry name" value="BCTRLSENSOR"/>
</dbReference>
<name>A0ABX7LJA5_9BACL</name>
<keyword evidence="11" id="KW-0067">ATP-binding</keyword>
<dbReference type="InterPro" id="IPR008207">
    <property type="entry name" value="Sig_transdc_His_kin_Hpt_dom"/>
</dbReference>
<protein>
    <recommendedName>
        <fullName evidence="4">Chemotaxis protein CheA</fullName>
        <ecNumber evidence="3">2.7.13.3</ecNumber>
    </recommendedName>
</protein>
<dbReference type="Pfam" id="PF01627">
    <property type="entry name" value="Hpt"/>
    <property type="match status" value="1"/>
</dbReference>
<keyword evidence="7 14" id="KW-0597">Phosphoprotein</keyword>
<dbReference type="Pfam" id="PF02518">
    <property type="entry name" value="HATPase_c"/>
    <property type="match status" value="1"/>
</dbReference>
<evidence type="ECO:0000256" key="14">
    <source>
        <dbReference type="PROSITE-ProRule" id="PRU00110"/>
    </source>
</evidence>
<evidence type="ECO:0000313" key="18">
    <source>
        <dbReference type="EMBL" id="QSF46963.1"/>
    </source>
</evidence>
<evidence type="ECO:0000256" key="8">
    <source>
        <dbReference type="ARBA" id="ARBA00022679"/>
    </source>
</evidence>
<evidence type="ECO:0000256" key="10">
    <source>
        <dbReference type="ARBA" id="ARBA00022777"/>
    </source>
</evidence>